<evidence type="ECO:0000313" key="15">
    <source>
        <dbReference type="Proteomes" id="UP000029004"/>
    </source>
</evidence>
<feature type="transmembrane region" description="Helical" evidence="10">
    <location>
        <begin position="120"/>
        <end position="138"/>
    </location>
</feature>
<keyword evidence="8" id="KW-0902">Two-component regulatory system</keyword>
<feature type="transmembrane region" description="Helical" evidence="10">
    <location>
        <begin position="657"/>
        <end position="684"/>
    </location>
</feature>
<feature type="domain" description="Histidine kinase/HSP90-like ATPase" evidence="11">
    <location>
        <begin position="342"/>
        <end position="432"/>
    </location>
</feature>
<keyword evidence="5" id="KW-0547">Nucleotide-binding</keyword>
<feature type="region of interest" description="Disordered" evidence="9">
    <location>
        <begin position="805"/>
        <end position="829"/>
    </location>
</feature>
<dbReference type="PANTHER" id="PTHR24421">
    <property type="entry name" value="NITRATE/NITRITE SENSOR PROTEIN NARX-RELATED"/>
    <property type="match status" value="1"/>
</dbReference>
<dbReference type="GO" id="GO:0016020">
    <property type="term" value="C:membrane"/>
    <property type="evidence" value="ECO:0007669"/>
    <property type="project" value="InterPro"/>
</dbReference>
<dbReference type="InterPro" id="IPR055558">
    <property type="entry name" value="DUF7134"/>
</dbReference>
<feature type="compositionally biased region" description="Basic and acidic residues" evidence="9">
    <location>
        <begin position="811"/>
        <end position="829"/>
    </location>
</feature>
<dbReference type="GO" id="GO:0005524">
    <property type="term" value="F:ATP binding"/>
    <property type="evidence" value="ECO:0007669"/>
    <property type="project" value="UniProtKB-KW"/>
</dbReference>
<dbReference type="Pfam" id="PF23539">
    <property type="entry name" value="DUF7134"/>
    <property type="match status" value="2"/>
</dbReference>
<evidence type="ECO:0000256" key="3">
    <source>
        <dbReference type="ARBA" id="ARBA00022553"/>
    </source>
</evidence>
<dbReference type="Pfam" id="PF02518">
    <property type="entry name" value="HATPase_c"/>
    <property type="match status" value="1"/>
</dbReference>
<gene>
    <name evidence="14" type="ORF">BSTEL_1239</name>
</gene>
<evidence type="ECO:0000259" key="11">
    <source>
        <dbReference type="Pfam" id="PF02518"/>
    </source>
</evidence>
<evidence type="ECO:0000256" key="6">
    <source>
        <dbReference type="ARBA" id="ARBA00022777"/>
    </source>
</evidence>
<dbReference type="PANTHER" id="PTHR24421:SF10">
    <property type="entry name" value="NITRATE_NITRITE SENSOR PROTEIN NARQ"/>
    <property type="match status" value="1"/>
</dbReference>
<comment type="catalytic activity">
    <reaction evidence="1">
        <text>ATP + protein L-histidine = ADP + protein N-phospho-L-histidine.</text>
        <dbReference type="EC" id="2.7.13.3"/>
    </reaction>
</comment>
<dbReference type="InterPro" id="IPR011712">
    <property type="entry name" value="Sig_transdc_His_kin_sub3_dim/P"/>
</dbReference>
<evidence type="ECO:0000256" key="5">
    <source>
        <dbReference type="ARBA" id="ARBA00022741"/>
    </source>
</evidence>
<evidence type="ECO:0000259" key="13">
    <source>
        <dbReference type="Pfam" id="PF23539"/>
    </source>
</evidence>
<dbReference type="EC" id="2.7.13.3" evidence="2"/>
<dbReference type="InterPro" id="IPR036890">
    <property type="entry name" value="HATPase_C_sf"/>
</dbReference>
<dbReference type="STRING" id="762211.BSTEL_1239"/>
<dbReference type="InterPro" id="IPR050482">
    <property type="entry name" value="Sensor_HK_TwoCompSys"/>
</dbReference>
<dbReference type="Pfam" id="PF07730">
    <property type="entry name" value="HisKA_3"/>
    <property type="match status" value="1"/>
</dbReference>
<keyword evidence="15" id="KW-1185">Reference proteome</keyword>
<feature type="transmembrane region" description="Helical" evidence="10">
    <location>
        <begin position="46"/>
        <end position="66"/>
    </location>
</feature>
<feature type="domain" description="Signal transduction histidine kinase subgroup 3 dimerisation and phosphoacceptor" evidence="12">
    <location>
        <begin position="240"/>
        <end position="300"/>
    </location>
</feature>
<keyword evidence="4" id="KW-0808">Transferase</keyword>
<evidence type="ECO:0000259" key="12">
    <source>
        <dbReference type="Pfam" id="PF07730"/>
    </source>
</evidence>
<feature type="transmembrane region" description="Helical" evidence="10">
    <location>
        <begin position="15"/>
        <end position="34"/>
    </location>
</feature>
<dbReference type="CDD" id="cd16917">
    <property type="entry name" value="HATPase_UhpB-NarQ-NarX-like"/>
    <property type="match status" value="1"/>
</dbReference>
<feature type="region of interest" description="Disordered" evidence="9">
    <location>
        <begin position="433"/>
        <end position="460"/>
    </location>
</feature>
<feature type="compositionally biased region" description="Basic and acidic residues" evidence="9">
    <location>
        <begin position="434"/>
        <end position="444"/>
    </location>
</feature>
<evidence type="ECO:0000256" key="9">
    <source>
        <dbReference type="SAM" id="MobiDB-lite"/>
    </source>
</evidence>
<proteinExistence type="predicted"/>
<evidence type="ECO:0000256" key="1">
    <source>
        <dbReference type="ARBA" id="ARBA00000085"/>
    </source>
</evidence>
<comment type="caution">
    <text evidence="14">The sequence shown here is derived from an EMBL/GenBank/DDBJ whole genome shotgun (WGS) entry which is preliminary data.</text>
</comment>
<keyword evidence="3" id="KW-0597">Phosphoprotein</keyword>
<name>A0A087DGB9_9BIFI</name>
<dbReference type="GO" id="GO:0046983">
    <property type="term" value="F:protein dimerization activity"/>
    <property type="evidence" value="ECO:0007669"/>
    <property type="project" value="InterPro"/>
</dbReference>
<feature type="transmembrane region" description="Helical" evidence="10">
    <location>
        <begin position="187"/>
        <end position="207"/>
    </location>
</feature>
<keyword evidence="7" id="KW-0067">ATP-binding</keyword>
<feature type="domain" description="DUF7134" evidence="13">
    <location>
        <begin position="9"/>
        <end position="135"/>
    </location>
</feature>
<dbReference type="Gene3D" id="1.20.5.1930">
    <property type="match status" value="1"/>
</dbReference>
<protein>
    <recommendedName>
        <fullName evidence="2">histidine kinase</fullName>
        <ecNumber evidence="2">2.7.13.3</ecNumber>
    </recommendedName>
</protein>
<feature type="transmembrane region" description="Helical" evidence="10">
    <location>
        <begin position="587"/>
        <end position="609"/>
    </location>
</feature>
<evidence type="ECO:0000256" key="2">
    <source>
        <dbReference type="ARBA" id="ARBA00012438"/>
    </source>
</evidence>
<dbReference type="Gene3D" id="3.30.565.10">
    <property type="entry name" value="Histidine kinase-like ATPase, C-terminal domain"/>
    <property type="match status" value="1"/>
</dbReference>
<feature type="transmembrane region" description="Helical" evidence="10">
    <location>
        <begin position="78"/>
        <end position="108"/>
    </location>
</feature>
<keyword evidence="10" id="KW-0472">Membrane</keyword>
<keyword evidence="10" id="KW-0812">Transmembrane</keyword>
<evidence type="ECO:0000256" key="8">
    <source>
        <dbReference type="ARBA" id="ARBA00023012"/>
    </source>
</evidence>
<dbReference type="eggNOG" id="COG4585">
    <property type="taxonomic scope" value="Bacteria"/>
</dbReference>
<dbReference type="EMBL" id="JGZP01000021">
    <property type="protein sequence ID" value="KFI94569.1"/>
    <property type="molecule type" value="Genomic_DNA"/>
</dbReference>
<keyword evidence="6 14" id="KW-0418">Kinase</keyword>
<evidence type="ECO:0000256" key="4">
    <source>
        <dbReference type="ARBA" id="ARBA00022679"/>
    </source>
</evidence>
<evidence type="ECO:0000256" key="10">
    <source>
        <dbReference type="SAM" id="Phobius"/>
    </source>
</evidence>
<dbReference type="Proteomes" id="UP000029004">
    <property type="component" value="Unassembled WGS sequence"/>
</dbReference>
<dbReference type="InterPro" id="IPR003594">
    <property type="entry name" value="HATPase_dom"/>
</dbReference>
<feature type="transmembrane region" description="Helical" evidence="10">
    <location>
        <begin position="615"/>
        <end position="636"/>
    </location>
</feature>
<organism evidence="14 15">
    <name type="scientific">Bifidobacterium stellenboschense</name>
    <dbReference type="NCBI Taxonomy" id="762211"/>
    <lineage>
        <taxon>Bacteria</taxon>
        <taxon>Bacillati</taxon>
        <taxon>Actinomycetota</taxon>
        <taxon>Actinomycetes</taxon>
        <taxon>Bifidobacteriales</taxon>
        <taxon>Bifidobacteriaceae</taxon>
        <taxon>Bifidobacterium</taxon>
    </lineage>
</organism>
<reference evidence="14 15" key="1">
    <citation type="submission" date="2014-03" db="EMBL/GenBank/DDBJ databases">
        <title>Genomics of Bifidobacteria.</title>
        <authorList>
            <person name="Ventura M."/>
            <person name="Milani C."/>
            <person name="Lugli G.A."/>
        </authorList>
    </citation>
    <scope>NUCLEOTIDE SEQUENCE [LARGE SCALE GENOMIC DNA]</scope>
    <source>
        <strain evidence="14 15">DSM 23968</strain>
    </source>
</reference>
<evidence type="ECO:0000313" key="14">
    <source>
        <dbReference type="EMBL" id="KFI94569.1"/>
    </source>
</evidence>
<keyword evidence="10" id="KW-1133">Transmembrane helix</keyword>
<dbReference type="AlphaFoldDB" id="A0A087DGB9"/>
<sequence>MGVVMGRIVAWGRSHVLVVDALLAAAMAGFCLLLTGDTDPGTVPELLFPATMHAMQVWSIAILVPAAMRRWRPEMAAWLFVALCAAHLVFGPAVAYTDLVSLLMLYSVLLHGDPRHAPRFIIAAFVMGAVASLAWSLAFNLGPLLNGAGGPAAWPPTASSTPTCRSSTSGVFGAQSASCAGRIAIDAGLLLLLVAACLASVIIMAFWQRARLATLRAIRERNESIAAREVEETRIARLAERARIARDMHDVVAHTLSTIIVQSDGGRYAGAHDLAVAKRTMTTIRREAAHAQRDMHRLFDVFGGRAGTGYADIPDLFDGHPPVVRHVRGDARPDRLSPDADTAVFRLVQESLSNVRRHAGDGAHVTMDETWGSDSLEVVIHDDGVGASSAVDGHAPGYGLVGMRERIVATGGGIEAGPSPAGGFTVAATVPLLPDRRSSPDRSGRPTHVGSVGSVDSARPDDAVPEILSKLHAGLSSLRSRLSGIDVGSDGDASAGVARGSRIGRVAWWTERHYLLMDMLAAVLLTLMFRSATFNDSGLASATFASLPARRAVAVAVTAALLAPYAFRRRFPESAALAMAVMSAVELLFAPSMLAVNVFALASVYSAVLYGHDRAWRWVLCCAAFDSWLFGARFVAGRAGYDSLVHALLRGDGGKPAWEVALGGLLAGGVMLLLCLACMAMAAWRRSSGSDVLVLRQREEALRAEEDRRKVLAASMERERIGAAMRSEVAATLDTVIDRADEGLAMLDGKPAPSPERIAASFAGIGAQGREALAHMRGLLAVLRETGFSDATHEHAEADMLLTPMAPLDDQLGRRSGERENGRLRDGCD</sequence>
<dbReference type="SUPFAM" id="SSF55874">
    <property type="entry name" value="ATPase domain of HSP90 chaperone/DNA topoisomerase II/histidine kinase"/>
    <property type="match status" value="1"/>
</dbReference>
<evidence type="ECO:0000256" key="7">
    <source>
        <dbReference type="ARBA" id="ARBA00022840"/>
    </source>
</evidence>
<feature type="domain" description="DUF7134" evidence="13">
    <location>
        <begin position="508"/>
        <end position="640"/>
    </location>
</feature>
<dbReference type="GO" id="GO:0000155">
    <property type="term" value="F:phosphorelay sensor kinase activity"/>
    <property type="evidence" value="ECO:0007669"/>
    <property type="project" value="InterPro"/>
</dbReference>
<accession>A0A087DGB9</accession>